<dbReference type="Pfam" id="PF07645">
    <property type="entry name" value="EGF_CA"/>
    <property type="match status" value="5"/>
</dbReference>
<dbReference type="InterPro" id="IPR009030">
    <property type="entry name" value="Growth_fac_rcpt_cys_sf"/>
</dbReference>
<evidence type="ECO:0000256" key="4">
    <source>
        <dbReference type="ARBA" id="ARBA00022729"/>
    </source>
</evidence>
<dbReference type="SMART" id="SM00216">
    <property type="entry name" value="VWD"/>
    <property type="match status" value="1"/>
</dbReference>
<evidence type="ECO:0000256" key="7">
    <source>
        <dbReference type="ARBA" id="ARBA00023136"/>
    </source>
</evidence>
<dbReference type="PROSITE" id="PS00022">
    <property type="entry name" value="EGF_1"/>
    <property type="match status" value="1"/>
</dbReference>
<dbReference type="CDD" id="cd00054">
    <property type="entry name" value="EGF_CA"/>
    <property type="match status" value="2"/>
</dbReference>
<dbReference type="GeneID" id="100889616"/>
<keyword evidence="5" id="KW-0677">Repeat</keyword>
<dbReference type="SUPFAM" id="SSF57196">
    <property type="entry name" value="EGF/Laminin"/>
    <property type="match status" value="2"/>
</dbReference>
<dbReference type="RefSeq" id="XP_030845287.1">
    <property type="nucleotide sequence ID" value="XM_030989427.1"/>
</dbReference>
<reference evidence="14" key="2">
    <citation type="submission" date="2021-01" db="UniProtKB">
        <authorList>
            <consortium name="EnsemblMetazoa"/>
        </authorList>
    </citation>
    <scope>IDENTIFICATION</scope>
</reference>
<dbReference type="InterPro" id="IPR049883">
    <property type="entry name" value="NOTCH1_EGF-like"/>
</dbReference>
<dbReference type="InParanoid" id="A0A7M7P4E9"/>
<evidence type="ECO:0000256" key="3">
    <source>
        <dbReference type="ARBA" id="ARBA00022692"/>
    </source>
</evidence>
<dbReference type="InterPro" id="IPR000742">
    <property type="entry name" value="EGF"/>
</dbReference>
<keyword evidence="6 11" id="KW-1133">Transmembrane helix</keyword>
<dbReference type="OMA" id="TTIAYSH"/>
<dbReference type="InterPro" id="IPR018097">
    <property type="entry name" value="EGF_Ca-bd_CS"/>
</dbReference>
<dbReference type="PROSITE" id="PS00010">
    <property type="entry name" value="ASX_HYDROXYL"/>
    <property type="match status" value="3"/>
</dbReference>
<dbReference type="AlphaFoldDB" id="A0A7M7P4E9"/>
<sequence>MRYTVAMHSRRTTCYQPRWPSFGGGYRCTYDGSALIRGYRSVWRSSHYQAVMPSNARFFSYYYYFLDYYYSWIERDVLPRFYCCGLAGGNFCNLYESRRPRSNCWGYRQPWFGWFWGDPHINTLDGRKYTFNGLGEYTTIAYSHGDPFMLQARTGKAFNNGVPVEDGTVFTGFAATQDITKVEFQLNDERTDMSILVNATAINMMEFLVDGLNSPDPTFILSTENDTVSEGEIKVTALFKAEGYPSSSFTVTFKNGILELSVMVPSEYAQNGIGRGLLGNVNGDKSDDFLLKNGTLLVDQPGRNLTDGEIFQFGQSWMIQESESLFEYGDRSWSYYNPSDYKPIFLDELLASDTDQTKTAREACGEDEACLFDYLAVSPEMGQQTMTTGKQLDKDLLNLDNFPPNVTSVVEIGVTDALQEGEVLFMQVGVTVTLNISAHDPNEEDEVFFTFNDTIPDGANISSDGILTWEPPDLNVSSIEIIVMDDRGAVTSLTYKVMICQCGNEGVCDFENQAEGQDLNANGFAVVTCNCSGGWSGDHCDVDYDSCEGTPCYEGVICYDEVPSSDIEYTCGPCPPELSGDGTTCFDFNECADTNDNDCEQKCDNNLGSYTCLCNAGYILALDQRSCDEVSECDEALKNSTESANCTCEPGFQLENGTCSDFDECASHVDQCPPDISTCMNLLGDYSCTCQSGYHNPSPKECQDIDECQLTTAVCSSDPNLVCMNTPGNFSCVCREDTTEINGDCQNALTLTLNVRLTFISGLSVEYYPDTIDSQENQRQLAQDVLSYLNKSSEFGDDILQVSVKNYTLTGSYVLVSFRVDVDTNASLDDTSLERIFMELLPGSRLIVPDHRVMEEDINECERFTDVCRNGNCTNTDGSFYCTCNEGFDGTGTDSCTDKNECLGDHKCNLTCINSPGSYSCFVPLSTTTPQEETDVSSTTSTSDSGRPGLSPGVIVGIILGAMSAALCFIVCTCCIMVLIVRRNKDDKIKKGERRARVTEHTRIYDEQWSEHSSDNRSLDSSLDRRQYEISQAVSRLRLYQGIDRPMVETNFYQTSDGSDNFTVPYVTDGQSSGVGAVERNPIHDRYY</sequence>
<dbReference type="PANTHER" id="PTHR13802">
    <property type="entry name" value="MUCIN 4-RELATED"/>
    <property type="match status" value="1"/>
</dbReference>
<dbReference type="InterPro" id="IPR001846">
    <property type="entry name" value="VWF_type-D"/>
</dbReference>
<dbReference type="GO" id="GO:0005201">
    <property type="term" value="F:extracellular matrix structural constituent"/>
    <property type="evidence" value="ECO:0000318"/>
    <property type="project" value="GO_Central"/>
</dbReference>
<keyword evidence="2 10" id="KW-0245">EGF-like domain</keyword>
<dbReference type="PROSITE" id="PS51233">
    <property type="entry name" value="VWFD"/>
    <property type="match status" value="1"/>
</dbReference>
<dbReference type="OrthoDB" id="5966313at2759"/>
<evidence type="ECO:0000259" key="12">
    <source>
        <dbReference type="PROSITE" id="PS50026"/>
    </source>
</evidence>
<keyword evidence="15" id="KW-1185">Reference proteome</keyword>
<dbReference type="Pfam" id="PF00094">
    <property type="entry name" value="VWD"/>
    <property type="match status" value="1"/>
</dbReference>
<proteinExistence type="predicted"/>
<reference evidence="15" key="1">
    <citation type="submission" date="2015-02" db="EMBL/GenBank/DDBJ databases">
        <title>Genome sequencing for Strongylocentrotus purpuratus.</title>
        <authorList>
            <person name="Murali S."/>
            <person name="Liu Y."/>
            <person name="Vee V."/>
            <person name="English A."/>
            <person name="Wang M."/>
            <person name="Skinner E."/>
            <person name="Han Y."/>
            <person name="Muzny D.M."/>
            <person name="Worley K.C."/>
            <person name="Gibbs R.A."/>
        </authorList>
    </citation>
    <scope>NUCLEOTIDE SEQUENCE</scope>
</reference>
<feature type="domain" description="EGF-like" evidence="12">
    <location>
        <begin position="661"/>
        <end position="703"/>
    </location>
</feature>
<dbReference type="FunFam" id="2.10.25.10:FF:000005">
    <property type="entry name" value="Fibrillin 2"/>
    <property type="match status" value="2"/>
</dbReference>
<dbReference type="KEGG" id="spu:100889616"/>
<keyword evidence="3 11" id="KW-0812">Transmembrane</keyword>
<dbReference type="PROSITE" id="PS01186">
    <property type="entry name" value="EGF_2"/>
    <property type="match status" value="4"/>
</dbReference>
<evidence type="ECO:0000256" key="11">
    <source>
        <dbReference type="SAM" id="Phobius"/>
    </source>
</evidence>
<organism evidence="14 15">
    <name type="scientific">Strongylocentrotus purpuratus</name>
    <name type="common">Purple sea urchin</name>
    <dbReference type="NCBI Taxonomy" id="7668"/>
    <lineage>
        <taxon>Eukaryota</taxon>
        <taxon>Metazoa</taxon>
        <taxon>Echinodermata</taxon>
        <taxon>Eleutherozoa</taxon>
        <taxon>Echinozoa</taxon>
        <taxon>Echinoidea</taxon>
        <taxon>Euechinoidea</taxon>
        <taxon>Echinacea</taxon>
        <taxon>Camarodonta</taxon>
        <taxon>Echinidea</taxon>
        <taxon>Strongylocentrotidae</taxon>
        <taxon>Strongylocentrotus</taxon>
    </lineage>
</organism>
<evidence type="ECO:0000313" key="14">
    <source>
        <dbReference type="EnsemblMetazoa" id="XP_030845287"/>
    </source>
</evidence>
<protein>
    <recommendedName>
        <fullName evidence="16">Mucin-like protein</fullName>
    </recommendedName>
</protein>
<keyword evidence="9" id="KW-0325">Glycoprotein</keyword>
<evidence type="ECO:0000256" key="1">
    <source>
        <dbReference type="ARBA" id="ARBA00004370"/>
    </source>
</evidence>
<evidence type="ECO:0000256" key="8">
    <source>
        <dbReference type="ARBA" id="ARBA00023157"/>
    </source>
</evidence>
<dbReference type="EnsemblMetazoa" id="XM_030989427">
    <property type="protein sequence ID" value="XP_030845287"/>
    <property type="gene ID" value="LOC100889616"/>
</dbReference>
<dbReference type="Proteomes" id="UP000007110">
    <property type="component" value="Unassembled WGS sequence"/>
</dbReference>
<dbReference type="PANTHER" id="PTHR13802:SF52">
    <property type="entry name" value="MUCIN-4"/>
    <property type="match status" value="1"/>
</dbReference>
<accession>A0A7M7P4E9</accession>
<dbReference type="SMART" id="SM00181">
    <property type="entry name" value="EGF"/>
    <property type="match status" value="5"/>
</dbReference>
<feature type="transmembrane region" description="Helical" evidence="11">
    <location>
        <begin position="954"/>
        <end position="981"/>
    </location>
</feature>
<dbReference type="Gene3D" id="2.10.25.10">
    <property type="entry name" value="Laminin"/>
    <property type="match status" value="6"/>
</dbReference>
<evidence type="ECO:0000256" key="6">
    <source>
        <dbReference type="ARBA" id="ARBA00022989"/>
    </source>
</evidence>
<evidence type="ECO:0000256" key="2">
    <source>
        <dbReference type="ARBA" id="ARBA00022536"/>
    </source>
</evidence>
<dbReference type="Pfam" id="PF23263">
    <property type="entry name" value="C8-3_MUC4"/>
    <property type="match status" value="1"/>
</dbReference>
<dbReference type="GO" id="GO:0016020">
    <property type="term" value="C:membrane"/>
    <property type="evidence" value="ECO:0007669"/>
    <property type="project" value="UniProtKB-SubCell"/>
</dbReference>
<dbReference type="PROSITE" id="PS50026">
    <property type="entry name" value="EGF_3"/>
    <property type="match status" value="2"/>
</dbReference>
<dbReference type="SUPFAM" id="SSF57184">
    <property type="entry name" value="Growth factor receptor domain"/>
    <property type="match status" value="1"/>
</dbReference>
<dbReference type="InterPro" id="IPR051495">
    <property type="entry name" value="Epithelial_Barrier/Signaling"/>
</dbReference>
<evidence type="ECO:0000256" key="9">
    <source>
        <dbReference type="ARBA" id="ARBA00023180"/>
    </source>
</evidence>
<evidence type="ECO:0000313" key="15">
    <source>
        <dbReference type="Proteomes" id="UP000007110"/>
    </source>
</evidence>
<evidence type="ECO:0000256" key="5">
    <source>
        <dbReference type="ARBA" id="ARBA00022737"/>
    </source>
</evidence>
<comment type="subcellular location">
    <subcellularLocation>
        <location evidence="1">Membrane</location>
    </subcellularLocation>
</comment>
<dbReference type="InterPro" id="IPR056619">
    <property type="entry name" value="C8-3_MUC4"/>
</dbReference>
<comment type="caution">
    <text evidence="10">Lacks conserved residue(s) required for the propagation of feature annotation.</text>
</comment>
<dbReference type="GO" id="GO:0005576">
    <property type="term" value="C:extracellular region"/>
    <property type="evidence" value="ECO:0000318"/>
    <property type="project" value="GO_Central"/>
</dbReference>
<dbReference type="GO" id="GO:0005509">
    <property type="term" value="F:calcium ion binding"/>
    <property type="evidence" value="ECO:0007669"/>
    <property type="project" value="InterPro"/>
</dbReference>
<dbReference type="InterPro" id="IPR001881">
    <property type="entry name" value="EGF-like_Ca-bd_dom"/>
</dbReference>
<keyword evidence="7 11" id="KW-0472">Membrane</keyword>
<dbReference type="InterPro" id="IPR000152">
    <property type="entry name" value="EGF-type_Asp/Asn_hydroxyl_site"/>
</dbReference>
<evidence type="ECO:0008006" key="16">
    <source>
        <dbReference type="Google" id="ProtNLM"/>
    </source>
</evidence>
<evidence type="ECO:0000256" key="10">
    <source>
        <dbReference type="PROSITE-ProRule" id="PRU00076"/>
    </source>
</evidence>
<feature type="domain" description="EGF-like" evidence="12">
    <location>
        <begin position="857"/>
        <end position="897"/>
    </location>
</feature>
<keyword evidence="8" id="KW-1015">Disulfide bond</keyword>
<evidence type="ECO:0000259" key="13">
    <source>
        <dbReference type="PROSITE" id="PS51233"/>
    </source>
</evidence>
<dbReference type="FunFam" id="2.10.25.10:FF:000240">
    <property type="entry name" value="Vitamin K-dependent protein S"/>
    <property type="match status" value="1"/>
</dbReference>
<feature type="domain" description="VWFD" evidence="13">
    <location>
        <begin position="111"/>
        <end position="325"/>
    </location>
</feature>
<dbReference type="PROSITE" id="PS01187">
    <property type="entry name" value="EGF_CA"/>
    <property type="match status" value="3"/>
</dbReference>
<name>A0A7M7P4E9_STRPU</name>
<dbReference type="SMART" id="SM00179">
    <property type="entry name" value="EGF_CA"/>
    <property type="match status" value="6"/>
</dbReference>
<keyword evidence="4" id="KW-0732">Signal</keyword>